<dbReference type="RefSeq" id="WP_119874989.1">
    <property type="nucleotide sequence ID" value="NZ_QZDH01000082.1"/>
</dbReference>
<feature type="transmembrane region" description="Helical" evidence="1">
    <location>
        <begin position="38"/>
        <end position="60"/>
    </location>
</feature>
<sequence>MSLFILAPLLFVVLTMVAWLACQHVRWIERFLALQPTRVLNGMTLLLLVIPFWFASLASLYVHGSGAILLLIMQAGLLACAVVDVEREWLPESYTIPLLFLALYHSPLPAYIIQPVMLMSAVVVVISLITIIVRPPLAALLPGRGDIMLWLVLSAWGGVAGSVILFVSLVTGALTMQLTRRDHTPLGPWMAGFGGLLIPFTTDIQRLTDRWMFTLWH</sequence>
<gene>
    <name evidence="3" type="ORF">D5071_21380</name>
</gene>
<feature type="transmembrane region" description="Helical" evidence="1">
    <location>
        <begin position="147"/>
        <end position="174"/>
    </location>
</feature>
<accession>A0A419APL0</accession>
<feature type="domain" description="Prepilin type IV endopeptidase peptidase" evidence="2">
    <location>
        <begin position="73"/>
        <end position="174"/>
    </location>
</feature>
<dbReference type="Proteomes" id="UP000283655">
    <property type="component" value="Unassembled WGS sequence"/>
</dbReference>
<organism evidence="3 4">
    <name type="scientific">Pectobacterium carotovorum</name>
    <name type="common">Erwinia carotovora</name>
    <dbReference type="NCBI Taxonomy" id="554"/>
    <lineage>
        <taxon>Bacteria</taxon>
        <taxon>Pseudomonadati</taxon>
        <taxon>Pseudomonadota</taxon>
        <taxon>Gammaproteobacteria</taxon>
        <taxon>Enterobacterales</taxon>
        <taxon>Pectobacteriaceae</taxon>
        <taxon>Pectobacterium</taxon>
    </lineage>
</organism>
<dbReference type="AlphaFoldDB" id="A0A419APL0"/>
<feature type="transmembrane region" description="Helical" evidence="1">
    <location>
        <begin position="67"/>
        <end position="85"/>
    </location>
</feature>
<name>A0A419APL0_PECCA</name>
<evidence type="ECO:0000313" key="3">
    <source>
        <dbReference type="EMBL" id="RJL45629.1"/>
    </source>
</evidence>
<keyword evidence="1" id="KW-0812">Transmembrane</keyword>
<protein>
    <submittedName>
        <fullName evidence="3">Potassium transporter TrkG</fullName>
    </submittedName>
</protein>
<keyword evidence="1" id="KW-0472">Membrane</keyword>
<dbReference type="Pfam" id="PF01478">
    <property type="entry name" value="Peptidase_A24"/>
    <property type="match status" value="1"/>
</dbReference>
<comment type="caution">
    <text evidence="3">The sequence shown here is derived from an EMBL/GenBank/DDBJ whole genome shotgun (WGS) entry which is preliminary data.</text>
</comment>
<proteinExistence type="predicted"/>
<reference evidence="3 4" key="1">
    <citation type="submission" date="2018-09" db="EMBL/GenBank/DDBJ databases">
        <title>Phylogenetic diversity of Pectobacterium and Dickeya strains causing blackleg disease of potato in Morocco.</title>
        <authorList>
            <person name="Oulghazi S."/>
            <person name="Moumni M."/>
            <person name="Faure D."/>
        </authorList>
    </citation>
    <scope>NUCLEOTIDE SEQUENCE [LARGE SCALE GENOMIC DNA]</scope>
    <source>
        <strain evidence="3 4">S1.15.11.2D</strain>
    </source>
</reference>
<dbReference type="GO" id="GO:0016020">
    <property type="term" value="C:membrane"/>
    <property type="evidence" value="ECO:0007669"/>
    <property type="project" value="InterPro"/>
</dbReference>
<evidence type="ECO:0000313" key="4">
    <source>
        <dbReference type="Proteomes" id="UP000283655"/>
    </source>
</evidence>
<feature type="transmembrane region" description="Helical" evidence="1">
    <location>
        <begin position="111"/>
        <end position="135"/>
    </location>
</feature>
<dbReference type="EMBL" id="QZDH01000082">
    <property type="protein sequence ID" value="RJL45629.1"/>
    <property type="molecule type" value="Genomic_DNA"/>
</dbReference>
<evidence type="ECO:0000259" key="2">
    <source>
        <dbReference type="Pfam" id="PF01478"/>
    </source>
</evidence>
<dbReference type="InterPro" id="IPR000045">
    <property type="entry name" value="Prepilin_IV_endopep_pep"/>
</dbReference>
<keyword evidence="1" id="KW-1133">Transmembrane helix</keyword>
<evidence type="ECO:0000256" key="1">
    <source>
        <dbReference type="SAM" id="Phobius"/>
    </source>
</evidence>
<dbReference type="GO" id="GO:0004190">
    <property type="term" value="F:aspartic-type endopeptidase activity"/>
    <property type="evidence" value="ECO:0007669"/>
    <property type="project" value="InterPro"/>
</dbReference>